<dbReference type="InterPro" id="IPR008584">
    <property type="entry name" value="CXXC_Zn-binding_euk"/>
</dbReference>
<name>A0A7S3FCL1_9VIRI</name>
<dbReference type="EMBL" id="HBHY01011944">
    <property type="protein sequence ID" value="CAE0140109.1"/>
    <property type="molecule type" value="Transcribed_RNA"/>
</dbReference>
<gene>
    <name evidence="4" type="ORF">PSIN1315_LOCUS7692</name>
</gene>
<dbReference type="PANTHER" id="PTHR12857">
    <property type="entry name" value="CXXC MOTIF CONTAINING ZINC BINDING PROTEIN"/>
    <property type="match status" value="1"/>
</dbReference>
<keyword evidence="2" id="KW-0479">Metal-binding</keyword>
<sequence length="171" mass="18996">MPTFVLFVKAELENVSEIVCPEGHAWCVDVKEAAGDEEKRGVWIDPNESTPLSGSRGEANLVLKFPDSKKESSATVVGLKAKKLTVPEQGAVYSAEAQETDKWQPLLAIDCRGLEPIGWQPRSGYTVVSEGGKRFEDIEIEDGAWCDYDDENDLSVGVDELEWEWRVHKGK</sequence>
<protein>
    <submittedName>
        <fullName evidence="4">Uncharacterized protein</fullName>
    </submittedName>
</protein>
<reference evidence="4" key="1">
    <citation type="submission" date="2021-01" db="EMBL/GenBank/DDBJ databases">
        <authorList>
            <person name="Corre E."/>
            <person name="Pelletier E."/>
            <person name="Niang G."/>
            <person name="Scheremetjew M."/>
            <person name="Finn R."/>
            <person name="Kale V."/>
            <person name="Holt S."/>
            <person name="Cochrane G."/>
            <person name="Meng A."/>
            <person name="Brown T."/>
            <person name="Cohen L."/>
        </authorList>
    </citation>
    <scope>NUCLEOTIDE SEQUENCE</scope>
    <source>
        <strain evidence="4">RCC927</strain>
    </source>
</reference>
<evidence type="ECO:0000256" key="2">
    <source>
        <dbReference type="ARBA" id="ARBA00022723"/>
    </source>
</evidence>
<dbReference type="GO" id="GO:0008270">
    <property type="term" value="F:zinc ion binding"/>
    <property type="evidence" value="ECO:0007669"/>
    <property type="project" value="TreeGrafter"/>
</dbReference>
<keyword evidence="3" id="KW-0862">Zinc</keyword>
<dbReference type="AlphaFoldDB" id="A0A7S3FCL1"/>
<comment type="similarity">
    <text evidence="1">Belongs to the UPF0587 family.</text>
</comment>
<dbReference type="Pfam" id="PF05907">
    <property type="entry name" value="CXXC_Zn-b_euk"/>
    <property type="match status" value="1"/>
</dbReference>
<proteinExistence type="inferred from homology"/>
<evidence type="ECO:0000256" key="3">
    <source>
        <dbReference type="ARBA" id="ARBA00022833"/>
    </source>
</evidence>
<evidence type="ECO:0000256" key="1">
    <source>
        <dbReference type="ARBA" id="ARBA00007818"/>
    </source>
</evidence>
<dbReference type="PANTHER" id="PTHR12857:SF0">
    <property type="entry name" value="CXXC MOTIF CONTAINING ZINC BINDING PROTEIN"/>
    <property type="match status" value="1"/>
</dbReference>
<accession>A0A7S3FCL1</accession>
<organism evidence="4">
    <name type="scientific">Prasinoderma singulare</name>
    <dbReference type="NCBI Taxonomy" id="676789"/>
    <lineage>
        <taxon>Eukaryota</taxon>
        <taxon>Viridiplantae</taxon>
        <taxon>Prasinodermophyta</taxon>
        <taxon>Prasinodermophyceae</taxon>
        <taxon>Prasinodermales</taxon>
        <taxon>Prasinodermaceae</taxon>
        <taxon>Prasinoderma</taxon>
    </lineage>
</organism>
<evidence type="ECO:0000313" key="4">
    <source>
        <dbReference type="EMBL" id="CAE0140109.1"/>
    </source>
</evidence>
<dbReference type="SUPFAM" id="SSF141678">
    <property type="entry name" value="MAL13P1.257-like"/>
    <property type="match status" value="1"/>
</dbReference>